<comment type="caution">
    <text evidence="2">The sequence shown here is derived from an EMBL/GenBank/DDBJ whole genome shotgun (WGS) entry which is preliminary data.</text>
</comment>
<reference evidence="2 3" key="1">
    <citation type="journal article" date="2021" name="Nat. Commun.">
        <title>Genetic determinants of endophytism in the Arabidopsis root mycobiome.</title>
        <authorList>
            <person name="Mesny F."/>
            <person name="Miyauchi S."/>
            <person name="Thiergart T."/>
            <person name="Pickel B."/>
            <person name="Atanasova L."/>
            <person name="Karlsson M."/>
            <person name="Huettel B."/>
            <person name="Barry K.W."/>
            <person name="Haridas S."/>
            <person name="Chen C."/>
            <person name="Bauer D."/>
            <person name="Andreopoulos W."/>
            <person name="Pangilinan J."/>
            <person name="LaButti K."/>
            <person name="Riley R."/>
            <person name="Lipzen A."/>
            <person name="Clum A."/>
            <person name="Drula E."/>
            <person name="Henrissat B."/>
            <person name="Kohler A."/>
            <person name="Grigoriev I.V."/>
            <person name="Martin F.M."/>
            <person name="Hacquard S."/>
        </authorList>
    </citation>
    <scope>NUCLEOTIDE SEQUENCE [LARGE SCALE GENOMIC DNA]</scope>
    <source>
        <strain evidence="2 3">MPI-CAGE-CH-0241</strain>
    </source>
</reference>
<feature type="region of interest" description="Disordered" evidence="1">
    <location>
        <begin position="179"/>
        <end position="201"/>
    </location>
</feature>
<name>A0A9P8WLQ8_9HYPO</name>
<sequence>MMGEPCTHSTDIGHLEDEVTPPFYRNLDALNIRYVLNANSADGCKQKQKKETYQAPDKFHRAVCVNQWLAYGHWHPAHSGLSRQRRATTLHASCLSATCRNAGQGSHPRALKLHLQSPITAARPGASRLSGPSPETSTESAFKSAGSEAQRPATAAPQCACVKRAGMSQSHAEGNARFLFLRPDSSVPTPPMDRLVRARRP</sequence>
<evidence type="ECO:0000313" key="3">
    <source>
        <dbReference type="Proteomes" id="UP000777438"/>
    </source>
</evidence>
<protein>
    <submittedName>
        <fullName evidence="2">Uncharacterized protein</fullName>
    </submittedName>
</protein>
<feature type="region of interest" description="Disordered" evidence="1">
    <location>
        <begin position="122"/>
        <end position="158"/>
    </location>
</feature>
<dbReference type="EMBL" id="JAGPYM010000001">
    <property type="protein sequence ID" value="KAH6900074.1"/>
    <property type="molecule type" value="Genomic_DNA"/>
</dbReference>
<dbReference type="Proteomes" id="UP000777438">
    <property type="component" value="Unassembled WGS sequence"/>
</dbReference>
<evidence type="ECO:0000256" key="1">
    <source>
        <dbReference type="SAM" id="MobiDB-lite"/>
    </source>
</evidence>
<dbReference type="AlphaFoldDB" id="A0A9P8WLQ8"/>
<organism evidence="2 3">
    <name type="scientific">Thelonectria olida</name>
    <dbReference type="NCBI Taxonomy" id="1576542"/>
    <lineage>
        <taxon>Eukaryota</taxon>
        <taxon>Fungi</taxon>
        <taxon>Dikarya</taxon>
        <taxon>Ascomycota</taxon>
        <taxon>Pezizomycotina</taxon>
        <taxon>Sordariomycetes</taxon>
        <taxon>Hypocreomycetidae</taxon>
        <taxon>Hypocreales</taxon>
        <taxon>Nectriaceae</taxon>
        <taxon>Thelonectria</taxon>
    </lineage>
</organism>
<proteinExistence type="predicted"/>
<accession>A0A9P8WLQ8</accession>
<evidence type="ECO:0000313" key="2">
    <source>
        <dbReference type="EMBL" id="KAH6900074.1"/>
    </source>
</evidence>
<keyword evidence="3" id="KW-1185">Reference proteome</keyword>
<gene>
    <name evidence="2" type="ORF">B0T10DRAFT_542393</name>
</gene>